<evidence type="ECO:0000313" key="3">
    <source>
        <dbReference type="Proteomes" id="UP000887226"/>
    </source>
</evidence>
<accession>A0A9P7Z361</accession>
<reference evidence="2" key="1">
    <citation type="journal article" date="2021" name="IMA Fungus">
        <title>Genomic characterization of three marine fungi, including Emericellopsis atlantica sp. nov. with signatures of a generalist lifestyle and marine biomass degradation.</title>
        <authorList>
            <person name="Hagestad O.C."/>
            <person name="Hou L."/>
            <person name="Andersen J.H."/>
            <person name="Hansen E.H."/>
            <person name="Altermark B."/>
            <person name="Li C."/>
            <person name="Kuhnert E."/>
            <person name="Cox R.J."/>
            <person name="Crous P.W."/>
            <person name="Spatafora J.W."/>
            <person name="Lail K."/>
            <person name="Amirebrahimi M."/>
            <person name="Lipzen A."/>
            <person name="Pangilinan J."/>
            <person name="Andreopoulos W."/>
            <person name="Hayes R.D."/>
            <person name="Ng V."/>
            <person name="Grigoriev I.V."/>
            <person name="Jackson S.A."/>
            <person name="Sutton T.D.S."/>
            <person name="Dobson A.D.W."/>
            <person name="Rama T."/>
        </authorList>
    </citation>
    <scope>NUCLEOTIDE SEQUENCE</scope>
    <source>
        <strain evidence="2">TRa3180A</strain>
    </source>
</reference>
<dbReference type="EMBL" id="MU253935">
    <property type="protein sequence ID" value="KAG9244023.1"/>
    <property type="molecule type" value="Genomic_DNA"/>
</dbReference>
<dbReference type="Pfam" id="PF26641">
    <property type="entry name" value="DUF8213"/>
    <property type="match status" value="1"/>
</dbReference>
<keyword evidence="3" id="KW-1185">Reference proteome</keyword>
<dbReference type="OrthoDB" id="3660917at2759"/>
<name>A0A9P7Z361_9HELO</name>
<feature type="domain" description="DUF8213" evidence="1">
    <location>
        <begin position="79"/>
        <end position="203"/>
    </location>
</feature>
<sequence>MVAITPLWFSVTGTTLWNSIKDIIQRHLFTLFPCLAQLPLHSRQVYHLPSLLRDLLSQEIMHIQSILLIACVSSGALASVTCLTVGATATATWTNSDDESCVWSGTVGSNFGTNSVTGGDYSCNGRCGSGCTGTSVGNAYTQDCFSHDICSWFNDASDGASDANCGAAYVSAVDDTLFGVIDGCGQTNPSNSAEEPTTSPVCS</sequence>
<dbReference type="InterPro" id="IPR058526">
    <property type="entry name" value="DUF8213"/>
</dbReference>
<evidence type="ECO:0000313" key="2">
    <source>
        <dbReference type="EMBL" id="KAG9244023.1"/>
    </source>
</evidence>
<comment type="caution">
    <text evidence="2">The sequence shown here is derived from an EMBL/GenBank/DDBJ whole genome shotgun (WGS) entry which is preliminary data.</text>
</comment>
<dbReference type="Proteomes" id="UP000887226">
    <property type="component" value="Unassembled WGS sequence"/>
</dbReference>
<organism evidence="2 3">
    <name type="scientific">Calycina marina</name>
    <dbReference type="NCBI Taxonomy" id="1763456"/>
    <lineage>
        <taxon>Eukaryota</taxon>
        <taxon>Fungi</taxon>
        <taxon>Dikarya</taxon>
        <taxon>Ascomycota</taxon>
        <taxon>Pezizomycotina</taxon>
        <taxon>Leotiomycetes</taxon>
        <taxon>Helotiales</taxon>
        <taxon>Pezizellaceae</taxon>
        <taxon>Calycina</taxon>
    </lineage>
</organism>
<gene>
    <name evidence="2" type="ORF">BJ878DRAFT_461138</name>
</gene>
<proteinExistence type="predicted"/>
<evidence type="ECO:0000259" key="1">
    <source>
        <dbReference type="Pfam" id="PF26641"/>
    </source>
</evidence>
<dbReference type="AlphaFoldDB" id="A0A9P7Z361"/>
<protein>
    <recommendedName>
        <fullName evidence="1">DUF8213 domain-containing protein</fullName>
    </recommendedName>
</protein>